<evidence type="ECO:0000313" key="4">
    <source>
        <dbReference type="Proteomes" id="UP000014155"/>
    </source>
</evidence>
<sequence length="197" mass="22952">MNKLSYGLLSFLSTEPLTGYDLMLKLNHFWSTTHSAIYPLLAELEEKNYVTFTLIEQNGKPDKKVYEITDNGRSVLKDWISSPTDEAVRKDEMMLKIYCIQGFDKATIDKLIDEMENRYKKQLIKHTESLEKLKSSVGNKFNSCNAQRFGSYLILQKIVCDVKIGIEWCKWIRMLCNKNDGINCLDHNFQDFLKSLE</sequence>
<evidence type="ECO:0000259" key="1">
    <source>
        <dbReference type="Pfam" id="PF03551"/>
    </source>
</evidence>
<gene>
    <name evidence="3" type="ORF">CTER_0804</name>
</gene>
<dbReference type="RefSeq" id="WP_004624100.1">
    <property type="nucleotide sequence ID" value="NZ_AORV01000021.1"/>
</dbReference>
<proteinExistence type="predicted"/>
<reference evidence="3 4" key="1">
    <citation type="journal article" date="2013" name="Genome Announc.">
        <title>Draft Genome Sequence of the Cellulolytic, Mesophilic, Anaerobic Bacterium Clostridium termitidis Strain CT1112 (DSM 5398).</title>
        <authorList>
            <person name="Lal S."/>
            <person name="Ramachandran U."/>
            <person name="Zhang X."/>
            <person name="Munir R."/>
            <person name="Sparling R."/>
            <person name="Levin D.B."/>
        </authorList>
    </citation>
    <scope>NUCLEOTIDE SEQUENCE [LARGE SCALE GENOMIC DNA]</scope>
    <source>
        <strain evidence="3 4">CT1112</strain>
    </source>
</reference>
<dbReference type="InterPro" id="IPR036388">
    <property type="entry name" value="WH-like_DNA-bd_sf"/>
</dbReference>
<dbReference type="Pfam" id="PF03551">
    <property type="entry name" value="PadR"/>
    <property type="match status" value="1"/>
</dbReference>
<organism evidence="3 4">
    <name type="scientific">Ruminiclostridium cellobioparum subsp. termitidis CT1112</name>
    <dbReference type="NCBI Taxonomy" id="1195236"/>
    <lineage>
        <taxon>Bacteria</taxon>
        <taxon>Bacillati</taxon>
        <taxon>Bacillota</taxon>
        <taxon>Clostridia</taxon>
        <taxon>Eubacteriales</taxon>
        <taxon>Oscillospiraceae</taxon>
        <taxon>Ruminiclostridium</taxon>
    </lineage>
</organism>
<dbReference type="SUPFAM" id="SSF46785">
    <property type="entry name" value="Winged helix' DNA-binding domain"/>
    <property type="match status" value="1"/>
</dbReference>
<accession>S0FSA3</accession>
<evidence type="ECO:0000313" key="3">
    <source>
        <dbReference type="EMBL" id="EMS73221.1"/>
    </source>
</evidence>
<feature type="domain" description="Transcription regulator PadR N-terminal" evidence="1">
    <location>
        <begin position="8"/>
        <end position="77"/>
    </location>
</feature>
<dbReference type="InterPro" id="IPR005149">
    <property type="entry name" value="Tscrpt_reg_PadR_N"/>
</dbReference>
<dbReference type="Proteomes" id="UP000014155">
    <property type="component" value="Unassembled WGS sequence"/>
</dbReference>
<feature type="domain" description="Transcription regulator PadR C-terminal" evidence="2">
    <location>
        <begin position="90"/>
        <end position="173"/>
    </location>
</feature>
<evidence type="ECO:0000259" key="2">
    <source>
        <dbReference type="Pfam" id="PF10400"/>
    </source>
</evidence>
<dbReference type="PANTHER" id="PTHR43252:SF2">
    <property type="entry name" value="TRANSCRIPTION REGULATOR, PADR-LIKE FAMILY"/>
    <property type="match status" value="1"/>
</dbReference>
<comment type="caution">
    <text evidence="3">The sequence shown here is derived from an EMBL/GenBank/DDBJ whole genome shotgun (WGS) entry which is preliminary data.</text>
</comment>
<dbReference type="InterPro" id="IPR018309">
    <property type="entry name" value="Tscrpt_reg_PadR_C"/>
</dbReference>
<dbReference type="EMBL" id="AORV01000021">
    <property type="protein sequence ID" value="EMS73221.1"/>
    <property type="molecule type" value="Genomic_DNA"/>
</dbReference>
<dbReference type="Gene3D" id="1.10.10.10">
    <property type="entry name" value="Winged helix-like DNA-binding domain superfamily/Winged helix DNA-binding domain"/>
    <property type="match status" value="1"/>
</dbReference>
<keyword evidence="4" id="KW-1185">Reference proteome</keyword>
<dbReference type="PANTHER" id="PTHR43252">
    <property type="entry name" value="TRANSCRIPTIONAL REGULATOR YQJI"/>
    <property type="match status" value="1"/>
</dbReference>
<dbReference type="InterPro" id="IPR036390">
    <property type="entry name" value="WH_DNA-bd_sf"/>
</dbReference>
<dbReference type="Pfam" id="PF10400">
    <property type="entry name" value="Vir_act_alpha_C"/>
    <property type="match status" value="1"/>
</dbReference>
<dbReference type="PATRIC" id="fig|1195236.3.peg.1097"/>
<name>S0FSA3_RUMCE</name>
<dbReference type="eggNOG" id="COG1695">
    <property type="taxonomic scope" value="Bacteria"/>
</dbReference>
<dbReference type="STRING" id="1195236.CTER_0804"/>
<protein>
    <submittedName>
        <fullName evidence="3">Putative transcriptional regulator</fullName>
    </submittedName>
</protein>
<dbReference type="AlphaFoldDB" id="S0FSA3"/>